<reference evidence="2 3" key="1">
    <citation type="journal article" date="2015" name="Nature">
        <title>rRNA introns, odd ribosomes, and small enigmatic genomes across a large radiation of phyla.</title>
        <authorList>
            <person name="Brown C.T."/>
            <person name="Hug L.A."/>
            <person name="Thomas B.C."/>
            <person name="Sharon I."/>
            <person name="Castelle C.J."/>
            <person name="Singh A."/>
            <person name="Wilkins M.J."/>
            <person name="Williams K.H."/>
            <person name="Banfield J.F."/>
        </authorList>
    </citation>
    <scope>NUCLEOTIDE SEQUENCE [LARGE SCALE GENOMIC DNA]</scope>
</reference>
<dbReference type="EMBL" id="LBPY01000023">
    <property type="protein sequence ID" value="KKP65607.1"/>
    <property type="molecule type" value="Genomic_DNA"/>
</dbReference>
<dbReference type="SUPFAM" id="SSF57884">
    <property type="entry name" value="Ada DNA repair protein, N-terminal domain (N-Ada 10)"/>
    <property type="match status" value="1"/>
</dbReference>
<keyword evidence="1" id="KW-0812">Transmembrane</keyword>
<organism evidence="2 3">
    <name type="scientific">Candidatus Nomurabacteria bacterium GW2011_GWE1_35_16</name>
    <dbReference type="NCBI Taxonomy" id="1618761"/>
    <lineage>
        <taxon>Bacteria</taxon>
        <taxon>Candidatus Nomuraibacteriota</taxon>
    </lineage>
</organism>
<dbReference type="Proteomes" id="UP000034952">
    <property type="component" value="Unassembled WGS sequence"/>
</dbReference>
<evidence type="ECO:0000313" key="2">
    <source>
        <dbReference type="EMBL" id="KKP65607.1"/>
    </source>
</evidence>
<keyword evidence="1" id="KW-0472">Membrane</keyword>
<gene>
    <name evidence="2" type="ORF">UR64_C0023G0002</name>
</gene>
<name>A0A0G0EE70_9BACT</name>
<comment type="caution">
    <text evidence="2">The sequence shown here is derived from an EMBL/GenBank/DDBJ whole genome shotgun (WGS) entry which is preliminary data.</text>
</comment>
<dbReference type="Gene3D" id="3.40.10.10">
    <property type="entry name" value="DNA Methylphosphotriester Repair Domain"/>
    <property type="match status" value="1"/>
</dbReference>
<feature type="transmembrane region" description="Helical" evidence="1">
    <location>
        <begin position="12"/>
        <end position="31"/>
    </location>
</feature>
<keyword evidence="1" id="KW-1133">Transmembrane helix</keyword>
<sequence length="126" mass="13683">MDKIKGKIGIDSTTFLCLCIVVLVGLSSFGLGRLSATNTSEEDIKLENTNDYIVKEGAGKSIEAESSIDDVNSNFKEKKYLASKNGKLYYTVSCSGAKRISEKNKVWFATSEEAKKAGYSLSSSCK</sequence>
<accession>A0A0G0EE70</accession>
<dbReference type="AlphaFoldDB" id="A0A0G0EE70"/>
<protein>
    <submittedName>
        <fullName evidence="2">Deoxyribonuclease I</fullName>
    </submittedName>
</protein>
<dbReference type="InterPro" id="IPR035451">
    <property type="entry name" value="Ada-like_dom_sf"/>
</dbReference>
<evidence type="ECO:0000256" key="1">
    <source>
        <dbReference type="SAM" id="Phobius"/>
    </source>
</evidence>
<proteinExistence type="predicted"/>
<evidence type="ECO:0000313" key="3">
    <source>
        <dbReference type="Proteomes" id="UP000034952"/>
    </source>
</evidence>